<sequence length="170" mass="20207">MDNILSIRESIWNQFGASLDMLENAIMMCPDEHWDTEIRFWYASYHCTFWTDYYLTTDPSKFTPPAPFTLSEFDRAGKMPDRTYSKTEVLTYLGHCRQKANLFISVLKTHQLNERWISERKNYTLLEILIYNIRHIQHHSAQLNLLLRQTIDNAPTWVSQAKNLNTKSRE</sequence>
<name>A0ABR7YJH8_9SPHI</name>
<keyword evidence="2" id="KW-1185">Reference proteome</keyword>
<comment type="caution">
    <text evidence="1">The sequence shown here is derived from an EMBL/GenBank/DDBJ whole genome shotgun (WGS) entry which is preliminary data.</text>
</comment>
<gene>
    <name evidence="1" type="ORF">H8B06_01440</name>
</gene>
<dbReference type="Proteomes" id="UP000602759">
    <property type="component" value="Unassembled WGS sequence"/>
</dbReference>
<evidence type="ECO:0000313" key="2">
    <source>
        <dbReference type="Proteomes" id="UP000602759"/>
    </source>
</evidence>
<evidence type="ECO:0000313" key="1">
    <source>
        <dbReference type="EMBL" id="MBD1431474.1"/>
    </source>
</evidence>
<organism evidence="1 2">
    <name type="scientific">Sphingobacterium micropteri</name>
    <dbReference type="NCBI Taxonomy" id="2763501"/>
    <lineage>
        <taxon>Bacteria</taxon>
        <taxon>Pseudomonadati</taxon>
        <taxon>Bacteroidota</taxon>
        <taxon>Sphingobacteriia</taxon>
        <taxon>Sphingobacteriales</taxon>
        <taxon>Sphingobacteriaceae</taxon>
        <taxon>Sphingobacterium</taxon>
    </lineage>
</organism>
<dbReference type="RefSeq" id="WP_190992492.1">
    <property type="nucleotide sequence ID" value="NZ_JACOIK010000001.1"/>
</dbReference>
<protein>
    <submittedName>
        <fullName evidence="1">DinB family protein</fullName>
    </submittedName>
</protein>
<dbReference type="Gene3D" id="1.20.120.450">
    <property type="entry name" value="dinb family like domain"/>
    <property type="match status" value="1"/>
</dbReference>
<proteinExistence type="predicted"/>
<accession>A0ABR7YJH8</accession>
<dbReference type="SUPFAM" id="SSF109854">
    <property type="entry name" value="DinB/YfiT-like putative metalloenzymes"/>
    <property type="match status" value="1"/>
</dbReference>
<dbReference type="InterPro" id="IPR034660">
    <property type="entry name" value="DinB/YfiT-like"/>
</dbReference>
<dbReference type="EMBL" id="JACOIK010000001">
    <property type="protein sequence ID" value="MBD1431474.1"/>
    <property type="molecule type" value="Genomic_DNA"/>
</dbReference>
<reference evidence="1 2" key="1">
    <citation type="submission" date="2020-08" db="EMBL/GenBank/DDBJ databases">
        <title>Sphingobacterium sp. DN00404 isolated from aquaculture water.</title>
        <authorList>
            <person name="Zhang M."/>
        </authorList>
    </citation>
    <scope>NUCLEOTIDE SEQUENCE [LARGE SCALE GENOMIC DNA]</scope>
    <source>
        <strain evidence="1 2">DN00404</strain>
    </source>
</reference>